<feature type="chain" id="PRO_5015623615" evidence="4">
    <location>
        <begin position="23"/>
        <end position="211"/>
    </location>
</feature>
<keyword evidence="6" id="KW-1185">Reference proteome</keyword>
<dbReference type="PANTHER" id="PTHR33607:SF2">
    <property type="entry name" value="ENDONUCLEASE-1"/>
    <property type="match status" value="1"/>
</dbReference>
<dbReference type="PANTHER" id="PTHR33607">
    <property type="entry name" value="ENDONUCLEASE-1"/>
    <property type="match status" value="1"/>
</dbReference>
<keyword evidence="2" id="KW-0540">Nuclease</keyword>
<evidence type="ECO:0000313" key="5">
    <source>
        <dbReference type="EMBL" id="PPI85933.1"/>
    </source>
</evidence>
<protein>
    <submittedName>
        <fullName evidence="5">Endonuclease I</fullName>
    </submittedName>
</protein>
<gene>
    <name evidence="5" type="ORF">KEHDKFFH_01010</name>
</gene>
<organism evidence="5 6">
    <name type="scientific">Marinobacter maroccanus</name>
    <dbReference type="NCBI Taxonomy" id="2055143"/>
    <lineage>
        <taxon>Bacteria</taxon>
        <taxon>Pseudomonadati</taxon>
        <taxon>Pseudomonadota</taxon>
        <taxon>Gammaproteobacteria</taxon>
        <taxon>Pseudomonadales</taxon>
        <taxon>Marinobacteraceae</taxon>
        <taxon>Marinobacter</taxon>
    </lineage>
</organism>
<dbReference type="InterPro" id="IPR044925">
    <property type="entry name" value="His-Me_finger_sf"/>
</dbReference>
<dbReference type="GO" id="GO:0016787">
    <property type="term" value="F:hydrolase activity"/>
    <property type="evidence" value="ECO:0007669"/>
    <property type="project" value="UniProtKB-KW"/>
</dbReference>
<dbReference type="EMBL" id="PSSX01000001">
    <property type="protein sequence ID" value="PPI85933.1"/>
    <property type="molecule type" value="Genomic_DNA"/>
</dbReference>
<evidence type="ECO:0000256" key="3">
    <source>
        <dbReference type="ARBA" id="ARBA00022801"/>
    </source>
</evidence>
<feature type="signal peptide" evidence="4">
    <location>
        <begin position="1"/>
        <end position="22"/>
    </location>
</feature>
<evidence type="ECO:0000256" key="4">
    <source>
        <dbReference type="SAM" id="SignalP"/>
    </source>
</evidence>
<proteinExistence type="inferred from homology"/>
<dbReference type="OrthoDB" id="9800417at2"/>
<dbReference type="RefSeq" id="WP_104320203.1">
    <property type="nucleotide sequence ID" value="NZ_PSSX01000001.1"/>
</dbReference>
<keyword evidence="5" id="KW-0255">Endonuclease</keyword>
<evidence type="ECO:0000313" key="6">
    <source>
        <dbReference type="Proteomes" id="UP000239917"/>
    </source>
</evidence>
<sequence>MKKFLLIPTALCLLLTTTLVIGQNTRFSDPETVVSEHFWGDLYASGGNSFFCNTAFTSKGFVLTDGYVYPLADVRSALDCGTSRQYEQDNRYRQIASDLHNMVPVRSRTEMRRRNARYEDLGASVSEDECGIRQSAQFFEPPVRVKGDVARTVAYMVDTYDLPWLGSSAVFKGWNRLDPPDDGEITRHRRIADIQGNDNPFITDPERIERL</sequence>
<dbReference type="InterPro" id="IPR007346">
    <property type="entry name" value="Endonuclease-I"/>
</dbReference>
<dbReference type="GO" id="GO:0004519">
    <property type="term" value="F:endonuclease activity"/>
    <property type="evidence" value="ECO:0007669"/>
    <property type="project" value="UniProtKB-KW"/>
</dbReference>
<keyword evidence="3" id="KW-0378">Hydrolase</keyword>
<name>A0A2S5ZEV8_9GAMM</name>
<comment type="caution">
    <text evidence="5">The sequence shown here is derived from an EMBL/GenBank/DDBJ whole genome shotgun (WGS) entry which is preliminary data.</text>
</comment>
<evidence type="ECO:0000256" key="2">
    <source>
        <dbReference type="ARBA" id="ARBA00022722"/>
    </source>
</evidence>
<dbReference type="Proteomes" id="UP000239917">
    <property type="component" value="Unassembled WGS sequence"/>
</dbReference>
<comment type="similarity">
    <text evidence="1">Belongs to the EndA/NucM nuclease family.</text>
</comment>
<reference evidence="5 6" key="1">
    <citation type="submission" date="2018-01" db="EMBL/GenBank/DDBJ databases">
        <title>Complete genome sequences of the type strains of Marinobacter flavimaris and Marinobacter maroccanus.</title>
        <authorList>
            <person name="Palau M."/>
            <person name="Boujida N."/>
            <person name="Manresa A."/>
            <person name="Minana-Galbis D."/>
        </authorList>
    </citation>
    <scope>NUCLEOTIDE SEQUENCE [LARGE SCALE GENOMIC DNA]</scope>
    <source>
        <strain evidence="5 6">N4</strain>
    </source>
</reference>
<dbReference type="Pfam" id="PF04231">
    <property type="entry name" value="Endonuclease_1"/>
    <property type="match status" value="1"/>
</dbReference>
<dbReference type="SUPFAM" id="SSF54060">
    <property type="entry name" value="His-Me finger endonucleases"/>
    <property type="match status" value="1"/>
</dbReference>
<evidence type="ECO:0000256" key="1">
    <source>
        <dbReference type="ARBA" id="ARBA00006429"/>
    </source>
</evidence>
<dbReference type="AlphaFoldDB" id="A0A2S5ZEV8"/>
<keyword evidence="4" id="KW-0732">Signal</keyword>
<accession>A0A2S5ZEV8</accession>